<dbReference type="EMBL" id="LR798332">
    <property type="protein sequence ID" value="CAB5224110.1"/>
    <property type="molecule type" value="Genomic_DNA"/>
</dbReference>
<protein>
    <submittedName>
        <fullName evidence="1">Uncharacterized protein</fullName>
    </submittedName>
</protein>
<organism evidence="1">
    <name type="scientific">uncultured Caudovirales phage</name>
    <dbReference type="NCBI Taxonomy" id="2100421"/>
    <lineage>
        <taxon>Viruses</taxon>
        <taxon>Duplodnaviria</taxon>
        <taxon>Heunggongvirae</taxon>
        <taxon>Uroviricota</taxon>
        <taxon>Caudoviricetes</taxon>
        <taxon>Peduoviridae</taxon>
        <taxon>Maltschvirus</taxon>
        <taxon>Maltschvirus maltsch</taxon>
    </lineage>
</organism>
<name>A0A6J7X130_9CAUD</name>
<gene>
    <name evidence="1" type="ORF">UFOVP389_36</name>
</gene>
<accession>A0A6J7X130</accession>
<proteinExistence type="predicted"/>
<reference evidence="1" key="1">
    <citation type="submission" date="2020-05" db="EMBL/GenBank/DDBJ databases">
        <authorList>
            <person name="Chiriac C."/>
            <person name="Salcher M."/>
            <person name="Ghai R."/>
            <person name="Kavagutti S V."/>
        </authorList>
    </citation>
    <scope>NUCLEOTIDE SEQUENCE</scope>
</reference>
<sequence length="67" mass="7445">MKIHLTKKGMTRYCQPNELELMQSAGWTESNASKEQAGEEVIRLKPPVKSKATVTAVEEANINKGDE</sequence>
<evidence type="ECO:0000313" key="1">
    <source>
        <dbReference type="EMBL" id="CAB5224110.1"/>
    </source>
</evidence>